<dbReference type="InterPro" id="IPR036236">
    <property type="entry name" value="Znf_C2H2_sf"/>
</dbReference>
<sequence length="267" mass="30042">MSLRHQYHAQCDQNTAHFATTRSSSRCSTPSLPSPPSPLFTGALDQVFGAQNPYIDPLLFGGSIDNATLYEATAFVHPMDLHSLPDPNFGCIIPPDLHFASPMVQQTFDPQPPQTLEVTYITSTSDTMQPLPQQSYSVDLPKRKGDRALARLHRSAVDPDRHWACDKCIQKFSRKSDLTRHLKRHSGIKDYPCTNPACPLPPAERAFFRADARRRHWSRSPACESEFYKTPEGVAWIKKNSNRRGVLIYQEEPNDDNSDGSDSPYAE</sequence>
<reference evidence="3 4" key="1">
    <citation type="journal article" date="2011" name="PLoS Pathog.">
        <title>Endophytic Life Strategies Decoded by Genome and Transcriptome Analyses of the Mutualistic Root Symbiont Piriformospora indica.</title>
        <authorList>
            <person name="Zuccaro A."/>
            <person name="Lahrmann U."/>
            <person name="Guldener U."/>
            <person name="Langen G."/>
            <person name="Pfiffi S."/>
            <person name="Biedenkopf D."/>
            <person name="Wong P."/>
            <person name="Samans B."/>
            <person name="Grimm C."/>
            <person name="Basiewicz M."/>
            <person name="Murat C."/>
            <person name="Martin F."/>
            <person name="Kogel K.H."/>
        </authorList>
    </citation>
    <scope>NUCLEOTIDE SEQUENCE [LARGE SCALE GENOMIC DNA]</scope>
    <source>
        <strain evidence="3 4">DSM 11827</strain>
    </source>
</reference>
<comment type="caution">
    <text evidence="3">The sequence shown here is derived from an EMBL/GenBank/DDBJ whole genome shotgun (WGS) entry which is preliminary data.</text>
</comment>
<proteinExistence type="predicted"/>
<evidence type="ECO:0000313" key="4">
    <source>
        <dbReference type="Proteomes" id="UP000007148"/>
    </source>
</evidence>
<dbReference type="HOGENOM" id="CLU_1042491_0_0_1"/>
<dbReference type="InParanoid" id="G4TLR7"/>
<keyword evidence="4" id="KW-1185">Reference proteome</keyword>
<dbReference type="GO" id="GO:0008270">
    <property type="term" value="F:zinc ion binding"/>
    <property type="evidence" value="ECO:0007669"/>
    <property type="project" value="UniProtKB-KW"/>
</dbReference>
<dbReference type="Proteomes" id="UP000007148">
    <property type="component" value="Unassembled WGS sequence"/>
</dbReference>
<evidence type="ECO:0000256" key="1">
    <source>
        <dbReference type="PROSITE-ProRule" id="PRU00042"/>
    </source>
</evidence>
<dbReference type="Gene3D" id="3.30.160.60">
    <property type="entry name" value="Classic Zinc Finger"/>
    <property type="match status" value="1"/>
</dbReference>
<keyword evidence="1" id="KW-0863">Zinc-finger</keyword>
<accession>G4TLR7</accession>
<dbReference type="PROSITE" id="PS50157">
    <property type="entry name" value="ZINC_FINGER_C2H2_2"/>
    <property type="match status" value="1"/>
</dbReference>
<dbReference type="PROSITE" id="PS00028">
    <property type="entry name" value="ZINC_FINGER_C2H2_1"/>
    <property type="match status" value="1"/>
</dbReference>
<evidence type="ECO:0000313" key="3">
    <source>
        <dbReference type="EMBL" id="CCA72262.1"/>
    </source>
</evidence>
<name>G4TLR7_SERID</name>
<keyword evidence="1" id="KW-0862">Zinc</keyword>
<evidence type="ECO:0000259" key="2">
    <source>
        <dbReference type="PROSITE" id="PS50157"/>
    </source>
</evidence>
<gene>
    <name evidence="3" type="ORF">PIIN_06196</name>
</gene>
<protein>
    <recommendedName>
        <fullName evidence="2">C2H2-type domain-containing protein</fullName>
    </recommendedName>
</protein>
<keyword evidence="1" id="KW-0479">Metal-binding</keyword>
<dbReference type="EMBL" id="CAFZ01000155">
    <property type="protein sequence ID" value="CCA72262.1"/>
    <property type="molecule type" value="Genomic_DNA"/>
</dbReference>
<feature type="domain" description="C2H2-type" evidence="2">
    <location>
        <begin position="163"/>
        <end position="190"/>
    </location>
</feature>
<dbReference type="AlphaFoldDB" id="G4TLR7"/>
<dbReference type="SUPFAM" id="SSF57667">
    <property type="entry name" value="beta-beta-alpha zinc fingers"/>
    <property type="match status" value="1"/>
</dbReference>
<dbReference type="OrthoDB" id="654211at2759"/>
<dbReference type="InterPro" id="IPR013087">
    <property type="entry name" value="Znf_C2H2_type"/>
</dbReference>
<organism evidence="3 4">
    <name type="scientific">Serendipita indica (strain DSM 11827)</name>
    <name type="common">Root endophyte fungus</name>
    <name type="synonym">Piriformospora indica</name>
    <dbReference type="NCBI Taxonomy" id="1109443"/>
    <lineage>
        <taxon>Eukaryota</taxon>
        <taxon>Fungi</taxon>
        <taxon>Dikarya</taxon>
        <taxon>Basidiomycota</taxon>
        <taxon>Agaricomycotina</taxon>
        <taxon>Agaricomycetes</taxon>
        <taxon>Sebacinales</taxon>
        <taxon>Serendipitaceae</taxon>
        <taxon>Serendipita</taxon>
    </lineage>
</organism>